<dbReference type="RefSeq" id="WP_106286751.1">
    <property type="nucleotide sequence ID" value="NZ_CAWNTC010000104.1"/>
</dbReference>
<name>A0A2T1CAA4_9CYAN</name>
<dbReference type="NCBIfam" id="TIGR02595">
    <property type="entry name" value="PEP_CTERM"/>
    <property type="match status" value="1"/>
</dbReference>
<comment type="caution">
    <text evidence="2">The sequence shown here is derived from an EMBL/GenBank/DDBJ whole genome shotgun (WGS) entry which is preliminary data.</text>
</comment>
<dbReference type="OrthoDB" id="485342at2"/>
<dbReference type="EMBL" id="PVWJ01000002">
    <property type="protein sequence ID" value="PSB05206.1"/>
    <property type="molecule type" value="Genomic_DNA"/>
</dbReference>
<protein>
    <submittedName>
        <fullName evidence="2">PEP-CTERM sorting domain-containing protein</fullName>
    </submittedName>
</protein>
<evidence type="ECO:0000313" key="3">
    <source>
        <dbReference type="Proteomes" id="UP000238762"/>
    </source>
</evidence>
<keyword evidence="3" id="KW-1185">Reference proteome</keyword>
<sequence length="190" mass="19388">MKTLLTKVAVATTAGAALSLGVMGINPAQAASFNFSYTLQSGSILSGILEGDVQSDGDTVFVSSISNPSFNGVAGPDLPFVYSLVEFLGGPSGSPTVSFSGLNMNFLACSNSGSGCFNGEGFLFDGIGAINGSSVYNGSPAYGAVFEAYNPDKWQLTAQAVPEPTTMLGTLAFSVLGGSALLKRKRKKVS</sequence>
<keyword evidence="1" id="KW-0732">Signal</keyword>
<accession>A0A2T1CAA4</accession>
<dbReference type="NCBIfam" id="TIGR04155">
    <property type="entry name" value="cyano_PEP"/>
    <property type="match status" value="1"/>
</dbReference>
<gene>
    <name evidence="2" type="ORF">C7B64_00755</name>
</gene>
<evidence type="ECO:0000313" key="2">
    <source>
        <dbReference type="EMBL" id="PSB05206.1"/>
    </source>
</evidence>
<evidence type="ECO:0000256" key="1">
    <source>
        <dbReference type="SAM" id="SignalP"/>
    </source>
</evidence>
<dbReference type="AlphaFoldDB" id="A0A2T1CAA4"/>
<dbReference type="Proteomes" id="UP000238762">
    <property type="component" value="Unassembled WGS sequence"/>
</dbReference>
<proteinExistence type="predicted"/>
<reference evidence="2 3" key="1">
    <citation type="submission" date="2018-02" db="EMBL/GenBank/DDBJ databases">
        <authorList>
            <person name="Cohen D.B."/>
            <person name="Kent A.D."/>
        </authorList>
    </citation>
    <scope>NUCLEOTIDE SEQUENCE [LARGE SCALE GENOMIC DNA]</scope>
    <source>
        <strain evidence="2 3">CCAP 1448/3</strain>
    </source>
</reference>
<dbReference type="InterPro" id="IPR026374">
    <property type="entry name" value="Cyano_PEP"/>
</dbReference>
<reference evidence="2 3" key="2">
    <citation type="submission" date="2018-03" db="EMBL/GenBank/DDBJ databases">
        <title>The ancient ancestry and fast evolution of plastids.</title>
        <authorList>
            <person name="Moore K.R."/>
            <person name="Magnabosco C."/>
            <person name="Momper L."/>
            <person name="Gold D.A."/>
            <person name="Bosak T."/>
            <person name="Fournier G.P."/>
        </authorList>
    </citation>
    <scope>NUCLEOTIDE SEQUENCE [LARGE SCALE GENOMIC DNA]</scope>
    <source>
        <strain evidence="2 3">CCAP 1448/3</strain>
    </source>
</reference>
<feature type="chain" id="PRO_5015430916" evidence="1">
    <location>
        <begin position="31"/>
        <end position="190"/>
    </location>
</feature>
<feature type="signal peptide" evidence="1">
    <location>
        <begin position="1"/>
        <end position="30"/>
    </location>
</feature>
<organism evidence="2 3">
    <name type="scientific">Merismopedia glauca CCAP 1448/3</name>
    <dbReference type="NCBI Taxonomy" id="1296344"/>
    <lineage>
        <taxon>Bacteria</taxon>
        <taxon>Bacillati</taxon>
        <taxon>Cyanobacteriota</taxon>
        <taxon>Cyanophyceae</taxon>
        <taxon>Synechococcales</taxon>
        <taxon>Merismopediaceae</taxon>
        <taxon>Merismopedia</taxon>
    </lineage>
</organism>
<dbReference type="InterPro" id="IPR013424">
    <property type="entry name" value="Ice-binding_C"/>
</dbReference>